<gene>
    <name evidence="1" type="ORF">thalar_00759</name>
</gene>
<dbReference type="eggNOG" id="ENOG5032RKG">
    <property type="taxonomic scope" value="Bacteria"/>
</dbReference>
<dbReference type="Gene3D" id="3.40.50.10600">
    <property type="entry name" value="SpoIIaa-like domains"/>
    <property type="match status" value="1"/>
</dbReference>
<evidence type="ECO:0008006" key="3">
    <source>
        <dbReference type="Google" id="ProtNLM"/>
    </source>
</evidence>
<proteinExistence type="predicted"/>
<dbReference type="Proteomes" id="UP000015351">
    <property type="component" value="Unassembled WGS sequence"/>
</dbReference>
<sequence>MFKVEKKSADLIEIEIGGKITADEMSKGLDALLPMTEQMKNGRMLALYHDIEFPEAGAILEEMKRLPQLFGMLGKVTKVALVSDQKWIRDIAELEGTILPGMSVRSFTSDERAQAEAFLKLEPAVDEIDDDGGDDSFPV</sequence>
<name>S9S549_9RHOB</name>
<accession>S9S549</accession>
<dbReference type="Pfam" id="PF11964">
    <property type="entry name" value="SpoIIAA-like"/>
    <property type="match status" value="1"/>
</dbReference>
<dbReference type="STRING" id="1123360.thalar_00759"/>
<dbReference type="AlphaFoldDB" id="S9S549"/>
<dbReference type="SUPFAM" id="SSF52091">
    <property type="entry name" value="SpoIIaa-like"/>
    <property type="match status" value="1"/>
</dbReference>
<protein>
    <recommendedName>
        <fullName evidence="3">STAS/SEC14 domain-containing protein</fullName>
    </recommendedName>
</protein>
<comment type="caution">
    <text evidence="1">The sequence shown here is derived from an EMBL/GenBank/DDBJ whole genome shotgun (WGS) entry which is preliminary data.</text>
</comment>
<dbReference type="HOGENOM" id="CLU_137390_0_0_5"/>
<dbReference type="InterPro" id="IPR036513">
    <property type="entry name" value="STAS_dom_sf"/>
</dbReference>
<dbReference type="EMBL" id="AONI01000006">
    <property type="protein sequence ID" value="EPX81309.1"/>
    <property type="molecule type" value="Genomic_DNA"/>
</dbReference>
<evidence type="ECO:0000313" key="1">
    <source>
        <dbReference type="EMBL" id="EPX81309.1"/>
    </source>
</evidence>
<dbReference type="OrthoDB" id="7619266at2"/>
<evidence type="ECO:0000313" key="2">
    <source>
        <dbReference type="Proteomes" id="UP000015351"/>
    </source>
</evidence>
<dbReference type="RefSeq" id="WP_021101828.1">
    <property type="nucleotide sequence ID" value="NZ_KE557312.1"/>
</dbReference>
<keyword evidence="2" id="KW-1185">Reference proteome</keyword>
<reference evidence="2" key="1">
    <citation type="journal article" date="2013" name="Stand. Genomic Sci.">
        <title>Genome sequence of the Litoreibacter arenae type strain (DSM 19593(T)), a member of the Roseobacter clade isolated from sea sand.</title>
        <authorList>
            <person name="Riedel T."/>
            <person name="Fiebig A."/>
            <person name="Petersen J."/>
            <person name="Gronow S."/>
            <person name="Kyrpides N.C."/>
            <person name="Goker M."/>
            <person name="Klenk H.P."/>
        </authorList>
    </citation>
    <scope>NUCLEOTIDE SEQUENCE [LARGE SCALE GENOMIC DNA]</scope>
    <source>
        <strain evidence="2">DSM 19593</strain>
    </source>
</reference>
<organism evidence="1 2">
    <name type="scientific">Litoreibacter arenae DSM 19593</name>
    <dbReference type="NCBI Taxonomy" id="1123360"/>
    <lineage>
        <taxon>Bacteria</taxon>
        <taxon>Pseudomonadati</taxon>
        <taxon>Pseudomonadota</taxon>
        <taxon>Alphaproteobacteria</taxon>
        <taxon>Rhodobacterales</taxon>
        <taxon>Roseobacteraceae</taxon>
        <taxon>Litoreibacter</taxon>
    </lineage>
</organism>
<dbReference type="InterPro" id="IPR038396">
    <property type="entry name" value="SpoIIAA-like_sf"/>
</dbReference>
<dbReference type="InterPro" id="IPR021866">
    <property type="entry name" value="SpoIIAA-like"/>
</dbReference>